<evidence type="ECO:0000313" key="3">
    <source>
        <dbReference type="Proteomes" id="UP000271098"/>
    </source>
</evidence>
<feature type="compositionally biased region" description="Basic residues" evidence="1">
    <location>
        <begin position="15"/>
        <end position="26"/>
    </location>
</feature>
<feature type="region of interest" description="Disordered" evidence="1">
    <location>
        <begin position="52"/>
        <end position="75"/>
    </location>
</feature>
<protein>
    <submittedName>
        <fullName evidence="2 4">Uncharacterized protein</fullName>
    </submittedName>
</protein>
<keyword evidence="3" id="KW-1185">Reference proteome</keyword>
<sequence length="287" mass="32177">MRALRRLFSCTTPSRPHKASSPRRTRSWSPQYDGRENFLSKEEKQLRWAFRKNQPLDFGRKTNEAEISQPAGTTEAAVVPSEAAAVVPSEAAVVSSSQPSSPASSRLAPSPEVSPKSDSDRSALFTTAPESSMKNERHETSNDSFFDALSREAASLKIDDTSSWIKAWMTEESSSRKSRGEYTGPLIDSTRPAYQLKLARFLANMTSSTPKLKYSWALESWMAGKSFPEGEKLDRLLVKSFERFPSEDWREGSRPTSFCYVLIGKLKSFGTEPIFFVRKKTGYAWSA</sequence>
<dbReference type="AlphaFoldDB" id="A0A183E7M0"/>
<feature type="region of interest" description="Disordered" evidence="1">
    <location>
        <begin position="93"/>
        <end position="142"/>
    </location>
</feature>
<reference evidence="2 3" key="2">
    <citation type="submission" date="2018-11" db="EMBL/GenBank/DDBJ databases">
        <authorList>
            <consortium name="Pathogen Informatics"/>
        </authorList>
    </citation>
    <scope>NUCLEOTIDE SEQUENCE [LARGE SCALE GENOMIC DNA]</scope>
</reference>
<evidence type="ECO:0000313" key="4">
    <source>
        <dbReference type="WBParaSite" id="GPUH_0001698301-mRNA-1"/>
    </source>
</evidence>
<dbReference type="Proteomes" id="UP000271098">
    <property type="component" value="Unassembled WGS sequence"/>
</dbReference>
<dbReference type="WBParaSite" id="GPUH_0001698301-mRNA-1">
    <property type="protein sequence ID" value="GPUH_0001698301-mRNA-1"/>
    <property type="gene ID" value="GPUH_0001698301"/>
</dbReference>
<proteinExistence type="predicted"/>
<evidence type="ECO:0000256" key="1">
    <source>
        <dbReference type="SAM" id="MobiDB-lite"/>
    </source>
</evidence>
<evidence type="ECO:0000313" key="2">
    <source>
        <dbReference type="EMBL" id="VDN28883.1"/>
    </source>
</evidence>
<feature type="compositionally biased region" description="Low complexity" evidence="1">
    <location>
        <begin position="93"/>
        <end position="111"/>
    </location>
</feature>
<feature type="region of interest" description="Disordered" evidence="1">
    <location>
        <begin position="1"/>
        <end position="36"/>
    </location>
</feature>
<dbReference type="EMBL" id="UYRT01084472">
    <property type="protein sequence ID" value="VDN28883.1"/>
    <property type="molecule type" value="Genomic_DNA"/>
</dbReference>
<reference evidence="4" key="1">
    <citation type="submission" date="2016-06" db="UniProtKB">
        <authorList>
            <consortium name="WormBaseParasite"/>
        </authorList>
    </citation>
    <scope>IDENTIFICATION</scope>
</reference>
<name>A0A183E7M0_9BILA</name>
<gene>
    <name evidence="2" type="ORF">GPUH_LOCUS16960</name>
</gene>
<accession>A0A183E7M0</accession>
<organism evidence="4">
    <name type="scientific">Gongylonema pulchrum</name>
    <dbReference type="NCBI Taxonomy" id="637853"/>
    <lineage>
        <taxon>Eukaryota</taxon>
        <taxon>Metazoa</taxon>
        <taxon>Ecdysozoa</taxon>
        <taxon>Nematoda</taxon>
        <taxon>Chromadorea</taxon>
        <taxon>Rhabditida</taxon>
        <taxon>Spirurina</taxon>
        <taxon>Spiruromorpha</taxon>
        <taxon>Spiruroidea</taxon>
        <taxon>Gongylonematidae</taxon>
        <taxon>Gongylonema</taxon>
    </lineage>
</organism>